<gene>
    <name evidence="1" type="ORF">DW856_17155</name>
</gene>
<comment type="caution">
    <text evidence="1">The sequence shown here is derived from an EMBL/GenBank/DDBJ whole genome shotgun (WGS) entry which is preliminary data.</text>
</comment>
<dbReference type="RefSeq" id="WP_118599108.1">
    <property type="nucleotide sequence ID" value="NZ_QSHO01000020.1"/>
</dbReference>
<evidence type="ECO:0000313" key="1">
    <source>
        <dbReference type="EMBL" id="RHC13523.1"/>
    </source>
</evidence>
<name>A0A413YWV5_9FIRM</name>
<proteinExistence type="predicted"/>
<sequence length="111" mass="12845">MKLPIYECTNQYNEFSEQLYPVNISNVKWVNLICDKYPNGCIQISCHDAQENAYYATRLLKCYVSKKGRYAIWGKHRFYEGYSGALILRGVPYKTVDTIKDAAKPYGTIVE</sequence>
<evidence type="ECO:0000313" key="2">
    <source>
        <dbReference type="Proteomes" id="UP000283513"/>
    </source>
</evidence>
<dbReference type="Proteomes" id="UP000283513">
    <property type="component" value="Unassembled WGS sequence"/>
</dbReference>
<accession>A0A413YWV5</accession>
<organism evidence="1 2">
    <name type="scientific">Roseburia intestinalis</name>
    <dbReference type="NCBI Taxonomy" id="166486"/>
    <lineage>
        <taxon>Bacteria</taxon>
        <taxon>Bacillati</taxon>
        <taxon>Bacillota</taxon>
        <taxon>Clostridia</taxon>
        <taxon>Lachnospirales</taxon>
        <taxon>Lachnospiraceae</taxon>
        <taxon>Roseburia</taxon>
    </lineage>
</organism>
<dbReference type="EMBL" id="QSHO01000020">
    <property type="protein sequence ID" value="RHC13523.1"/>
    <property type="molecule type" value="Genomic_DNA"/>
</dbReference>
<reference evidence="1 2" key="1">
    <citation type="submission" date="2018-08" db="EMBL/GenBank/DDBJ databases">
        <title>A genome reference for cultivated species of the human gut microbiota.</title>
        <authorList>
            <person name="Zou Y."/>
            <person name="Xue W."/>
            <person name="Luo G."/>
        </authorList>
    </citation>
    <scope>NUCLEOTIDE SEQUENCE [LARGE SCALE GENOMIC DNA]</scope>
    <source>
        <strain evidence="1 2">AM37-1AC</strain>
    </source>
</reference>
<dbReference type="AlphaFoldDB" id="A0A413YWV5"/>
<protein>
    <submittedName>
        <fullName evidence="1">Uncharacterized protein</fullName>
    </submittedName>
</protein>